<name>A0A7C3KGV0_9CYAN</name>
<evidence type="ECO:0000313" key="2">
    <source>
        <dbReference type="EMBL" id="HFM98962.1"/>
    </source>
</evidence>
<keyword evidence="1" id="KW-0472">Membrane</keyword>
<protein>
    <submittedName>
        <fullName evidence="2">DUF411 domain-containing protein</fullName>
    </submittedName>
</protein>
<accession>A0A7C3KGV0</accession>
<reference evidence="2" key="1">
    <citation type="journal article" date="2020" name="mSystems">
        <title>Genome- and Community-Level Interaction Insights into Carbon Utilization and Element Cycling Functions of Hydrothermarchaeota in Hydrothermal Sediment.</title>
        <authorList>
            <person name="Zhou Z."/>
            <person name="Liu Y."/>
            <person name="Xu W."/>
            <person name="Pan J."/>
            <person name="Luo Z.H."/>
            <person name="Li M."/>
        </authorList>
    </citation>
    <scope>NUCLEOTIDE SEQUENCE [LARGE SCALE GENOMIC DNA]</scope>
    <source>
        <strain evidence="2">SpSt-418</strain>
    </source>
</reference>
<keyword evidence="1" id="KW-1133">Transmembrane helix</keyword>
<dbReference type="EMBL" id="DSRU01000218">
    <property type="protein sequence ID" value="HFM98962.1"/>
    <property type="molecule type" value="Genomic_DNA"/>
</dbReference>
<sequence>MRLEMASKHQSYRTVLIGSVILGITISTVGASAFLREPIASANNSIPQRSEMVTNIQTLAQAPSPEMMAATVYRDPSCGCCEAWMEHLQANGFQVSDVQQPNMNAVKQEYNVPVDLRSCHTAIINGSVIEGHVPAADIKRFLSEQSDAIGLAVPGMPVGSPGMEAGETQDPFTVFSFDQQGNTEVFNQYPS</sequence>
<dbReference type="Pfam" id="PF04214">
    <property type="entry name" value="DUF411"/>
    <property type="match status" value="1"/>
</dbReference>
<gene>
    <name evidence="2" type="ORF">ENR64_14635</name>
</gene>
<feature type="transmembrane region" description="Helical" evidence="1">
    <location>
        <begin position="12"/>
        <end position="35"/>
    </location>
</feature>
<dbReference type="SUPFAM" id="SSF52833">
    <property type="entry name" value="Thioredoxin-like"/>
    <property type="match status" value="1"/>
</dbReference>
<dbReference type="InterPro" id="IPR007332">
    <property type="entry name" value="DUF411"/>
</dbReference>
<keyword evidence="1" id="KW-0812">Transmembrane</keyword>
<evidence type="ECO:0000256" key="1">
    <source>
        <dbReference type="SAM" id="Phobius"/>
    </source>
</evidence>
<comment type="caution">
    <text evidence="2">The sequence shown here is derived from an EMBL/GenBank/DDBJ whole genome shotgun (WGS) entry which is preliminary data.</text>
</comment>
<dbReference type="AlphaFoldDB" id="A0A7C3KGV0"/>
<dbReference type="InterPro" id="IPR036249">
    <property type="entry name" value="Thioredoxin-like_sf"/>
</dbReference>
<proteinExistence type="predicted"/>
<organism evidence="2">
    <name type="scientific">Oscillatoriales cyanobacterium SpSt-418</name>
    <dbReference type="NCBI Taxonomy" id="2282169"/>
    <lineage>
        <taxon>Bacteria</taxon>
        <taxon>Bacillati</taxon>
        <taxon>Cyanobacteriota</taxon>
        <taxon>Cyanophyceae</taxon>
        <taxon>Oscillatoriophycideae</taxon>
        <taxon>Oscillatoriales</taxon>
    </lineage>
</organism>